<sequence>MRSKCSLRLKNHLCVKLSYSLLFSTIIIAGLVFSFDVFVQTLNFKPKKFNLADQFSAKSGSQEAYIRTSLGLIIDSIYFNAETNCISTMQNVNEQFVNYKGKFSSQIEVEVTNGKSKFRDVKCASMRFVNDQTNSVEFQISAWCSFGGMGLYVVTLLMIWTCCTGWCRCCKEKMISQERIEEKRGLIFNE</sequence>
<comment type="caution">
    <text evidence="2">The sequence shown here is derived from an EMBL/GenBank/DDBJ whole genome shotgun (WGS) entry which is preliminary data.</text>
</comment>
<evidence type="ECO:0000313" key="3">
    <source>
        <dbReference type="EMBL" id="CAL6007781.1"/>
    </source>
</evidence>
<accession>A0AA86NUR3</accession>
<keyword evidence="1" id="KW-0812">Transmembrane</keyword>
<evidence type="ECO:0000256" key="1">
    <source>
        <dbReference type="SAM" id="Phobius"/>
    </source>
</evidence>
<keyword evidence="1" id="KW-0472">Membrane</keyword>
<reference evidence="3 4" key="2">
    <citation type="submission" date="2024-07" db="EMBL/GenBank/DDBJ databases">
        <authorList>
            <person name="Akdeniz Z."/>
        </authorList>
    </citation>
    <scope>NUCLEOTIDE SEQUENCE [LARGE SCALE GENOMIC DNA]</scope>
</reference>
<feature type="transmembrane region" description="Helical" evidence="1">
    <location>
        <begin position="21"/>
        <end position="39"/>
    </location>
</feature>
<reference evidence="2" key="1">
    <citation type="submission" date="2023-06" db="EMBL/GenBank/DDBJ databases">
        <authorList>
            <person name="Kurt Z."/>
        </authorList>
    </citation>
    <scope>NUCLEOTIDE SEQUENCE</scope>
</reference>
<feature type="transmembrane region" description="Helical" evidence="1">
    <location>
        <begin position="140"/>
        <end position="167"/>
    </location>
</feature>
<name>A0AA86NUR3_9EUKA</name>
<evidence type="ECO:0000313" key="2">
    <source>
        <dbReference type="EMBL" id="CAI9925380.1"/>
    </source>
</evidence>
<protein>
    <submittedName>
        <fullName evidence="3">Hypothetical_protein</fullName>
    </submittedName>
</protein>
<dbReference type="EMBL" id="CAXDID020000056">
    <property type="protein sequence ID" value="CAL6007781.1"/>
    <property type="molecule type" value="Genomic_DNA"/>
</dbReference>
<keyword evidence="4" id="KW-1185">Reference proteome</keyword>
<organism evidence="2">
    <name type="scientific">Hexamita inflata</name>
    <dbReference type="NCBI Taxonomy" id="28002"/>
    <lineage>
        <taxon>Eukaryota</taxon>
        <taxon>Metamonada</taxon>
        <taxon>Diplomonadida</taxon>
        <taxon>Hexamitidae</taxon>
        <taxon>Hexamitinae</taxon>
        <taxon>Hexamita</taxon>
    </lineage>
</organism>
<dbReference type="EMBL" id="CATOUU010000341">
    <property type="protein sequence ID" value="CAI9925380.1"/>
    <property type="molecule type" value="Genomic_DNA"/>
</dbReference>
<dbReference type="Proteomes" id="UP001642409">
    <property type="component" value="Unassembled WGS sequence"/>
</dbReference>
<proteinExistence type="predicted"/>
<evidence type="ECO:0000313" key="4">
    <source>
        <dbReference type="Proteomes" id="UP001642409"/>
    </source>
</evidence>
<dbReference type="AlphaFoldDB" id="A0AA86NUR3"/>
<keyword evidence="1" id="KW-1133">Transmembrane helix</keyword>
<gene>
    <name evidence="2" type="ORF">HINF_LOCUS13025</name>
    <name evidence="3" type="ORF">HINF_LOCUS20803</name>
</gene>